<dbReference type="AlphaFoldDB" id="A0A1I6M9P5"/>
<evidence type="ECO:0000313" key="2">
    <source>
        <dbReference type="EMBL" id="SFS12262.1"/>
    </source>
</evidence>
<feature type="transmembrane region" description="Helical" evidence="1">
    <location>
        <begin position="32"/>
        <end position="51"/>
    </location>
</feature>
<accession>A0A1I6M9P5</accession>
<organism evidence="2 3">
    <name type="scientific">Halomicrobium zhouii</name>
    <dbReference type="NCBI Taxonomy" id="767519"/>
    <lineage>
        <taxon>Archaea</taxon>
        <taxon>Methanobacteriati</taxon>
        <taxon>Methanobacteriota</taxon>
        <taxon>Stenosarchaea group</taxon>
        <taxon>Halobacteria</taxon>
        <taxon>Halobacteriales</taxon>
        <taxon>Haloarculaceae</taxon>
        <taxon>Halomicrobium</taxon>
    </lineage>
</organism>
<feature type="transmembrane region" description="Helical" evidence="1">
    <location>
        <begin position="57"/>
        <end position="74"/>
    </location>
</feature>
<dbReference type="Proteomes" id="UP000199062">
    <property type="component" value="Unassembled WGS sequence"/>
</dbReference>
<keyword evidence="1" id="KW-0812">Transmembrane</keyword>
<dbReference type="Pfam" id="PF26071">
    <property type="entry name" value="DUF8028"/>
    <property type="match status" value="1"/>
</dbReference>
<keyword evidence="1" id="KW-0472">Membrane</keyword>
<keyword evidence="3" id="KW-1185">Reference proteome</keyword>
<dbReference type="RefSeq" id="WP_177227748.1">
    <property type="nucleotide sequence ID" value="NZ_FOZK01000005.1"/>
</dbReference>
<evidence type="ECO:0000313" key="3">
    <source>
        <dbReference type="Proteomes" id="UP000199062"/>
    </source>
</evidence>
<evidence type="ECO:0000256" key="1">
    <source>
        <dbReference type="SAM" id="Phobius"/>
    </source>
</evidence>
<gene>
    <name evidence="2" type="ORF">SAMN05216559_4054</name>
</gene>
<protein>
    <submittedName>
        <fullName evidence="2">Uncharacterized protein</fullName>
    </submittedName>
</protein>
<sequence>MSIASPFGFDRSASTVDVQTLRTIALRPIETVAFWAAVLIPLVYPALMYGGLDGQELFFLLGALALNAAALFLGRDYNRDQA</sequence>
<keyword evidence="1" id="KW-1133">Transmembrane helix</keyword>
<dbReference type="EMBL" id="FOZK01000005">
    <property type="protein sequence ID" value="SFS12262.1"/>
    <property type="molecule type" value="Genomic_DNA"/>
</dbReference>
<dbReference type="InterPro" id="IPR058341">
    <property type="entry name" value="DUF8028"/>
</dbReference>
<reference evidence="2 3" key="1">
    <citation type="submission" date="2016-10" db="EMBL/GenBank/DDBJ databases">
        <authorList>
            <person name="de Groot N.N."/>
        </authorList>
    </citation>
    <scope>NUCLEOTIDE SEQUENCE [LARGE SCALE GENOMIC DNA]</scope>
    <source>
        <strain evidence="2 3">CGMCC 1.10457</strain>
    </source>
</reference>
<proteinExistence type="predicted"/>
<name>A0A1I6M9P5_9EURY</name>